<protein>
    <recommendedName>
        <fullName evidence="2">F-box domain-containing protein</fullName>
    </recommendedName>
</protein>
<dbReference type="Gene3D" id="1.20.1280.50">
    <property type="match status" value="1"/>
</dbReference>
<dbReference type="Pfam" id="PF14299">
    <property type="entry name" value="PP2"/>
    <property type="match status" value="1"/>
</dbReference>
<dbReference type="PANTHER" id="PTHR31960">
    <property type="entry name" value="F-BOX PROTEIN PP2-A15"/>
    <property type="match status" value="1"/>
</dbReference>
<dbReference type="Pfam" id="PF00646">
    <property type="entry name" value="F-box"/>
    <property type="match status" value="1"/>
</dbReference>
<feature type="compositionally biased region" description="Basic and acidic residues" evidence="1">
    <location>
        <begin position="309"/>
        <end position="320"/>
    </location>
</feature>
<feature type="compositionally biased region" description="Acidic residues" evidence="1">
    <location>
        <begin position="326"/>
        <end position="336"/>
    </location>
</feature>
<dbReference type="Proteomes" id="UP000265515">
    <property type="component" value="Unassembled WGS sequence"/>
</dbReference>
<evidence type="ECO:0000256" key="1">
    <source>
        <dbReference type="SAM" id="MobiDB-lite"/>
    </source>
</evidence>
<dbReference type="AlphaFoldDB" id="A0A388M1P1"/>
<feature type="domain" description="F-box" evidence="2">
    <location>
        <begin position="26"/>
        <end position="67"/>
    </location>
</feature>
<organism evidence="3 4">
    <name type="scientific">Chara braunii</name>
    <name type="common">Braun's stonewort</name>
    <dbReference type="NCBI Taxonomy" id="69332"/>
    <lineage>
        <taxon>Eukaryota</taxon>
        <taxon>Viridiplantae</taxon>
        <taxon>Streptophyta</taxon>
        <taxon>Charophyceae</taxon>
        <taxon>Charales</taxon>
        <taxon>Characeae</taxon>
        <taxon>Chara</taxon>
    </lineage>
</organism>
<dbReference type="PANTHER" id="PTHR31960:SF26">
    <property type="entry name" value="F-BOX DOMAIN CONTAINING PROTEIN"/>
    <property type="match status" value="1"/>
</dbReference>
<comment type="caution">
    <text evidence="3">The sequence shown here is derived from an EMBL/GenBank/DDBJ whole genome shotgun (WGS) entry which is preliminary data.</text>
</comment>
<dbReference type="InterPro" id="IPR025886">
    <property type="entry name" value="PP2-like"/>
</dbReference>
<reference evidence="3 4" key="1">
    <citation type="journal article" date="2018" name="Cell">
        <title>The Chara Genome: Secondary Complexity and Implications for Plant Terrestrialization.</title>
        <authorList>
            <person name="Nishiyama T."/>
            <person name="Sakayama H."/>
            <person name="Vries J.D."/>
            <person name="Buschmann H."/>
            <person name="Saint-Marcoux D."/>
            <person name="Ullrich K.K."/>
            <person name="Haas F.B."/>
            <person name="Vanderstraeten L."/>
            <person name="Becker D."/>
            <person name="Lang D."/>
            <person name="Vosolsobe S."/>
            <person name="Rombauts S."/>
            <person name="Wilhelmsson P.K.I."/>
            <person name="Janitza P."/>
            <person name="Kern R."/>
            <person name="Heyl A."/>
            <person name="Rumpler F."/>
            <person name="Villalobos L.I.A.C."/>
            <person name="Clay J.M."/>
            <person name="Skokan R."/>
            <person name="Toyoda A."/>
            <person name="Suzuki Y."/>
            <person name="Kagoshima H."/>
            <person name="Schijlen E."/>
            <person name="Tajeshwar N."/>
            <person name="Catarino B."/>
            <person name="Hetherington A.J."/>
            <person name="Saltykova A."/>
            <person name="Bonnot C."/>
            <person name="Breuninger H."/>
            <person name="Symeonidi A."/>
            <person name="Radhakrishnan G.V."/>
            <person name="Van Nieuwerburgh F."/>
            <person name="Deforce D."/>
            <person name="Chang C."/>
            <person name="Karol K.G."/>
            <person name="Hedrich R."/>
            <person name="Ulvskov P."/>
            <person name="Glockner G."/>
            <person name="Delwiche C.F."/>
            <person name="Petrasek J."/>
            <person name="Van de Peer Y."/>
            <person name="Friml J."/>
            <person name="Beilby M."/>
            <person name="Dolan L."/>
            <person name="Kohara Y."/>
            <person name="Sugano S."/>
            <person name="Fujiyama A."/>
            <person name="Delaux P.-M."/>
            <person name="Quint M."/>
            <person name="TheiBen G."/>
            <person name="Hagemann M."/>
            <person name="Harholt J."/>
            <person name="Dunand C."/>
            <person name="Zachgo S."/>
            <person name="Langdale J."/>
            <person name="Maumus F."/>
            <person name="Straeten D.V.D."/>
            <person name="Gould S.B."/>
            <person name="Rensing S.A."/>
        </authorList>
    </citation>
    <scope>NUCLEOTIDE SEQUENCE [LARGE SCALE GENOMIC DNA]</scope>
    <source>
        <strain evidence="3 4">S276</strain>
    </source>
</reference>
<evidence type="ECO:0000259" key="2">
    <source>
        <dbReference type="Pfam" id="PF00646"/>
    </source>
</evidence>
<gene>
    <name evidence="3" type="ORF">CBR_g47098</name>
</gene>
<name>A0A388M1P1_CHABU</name>
<evidence type="ECO:0000313" key="3">
    <source>
        <dbReference type="EMBL" id="GBG88399.1"/>
    </source>
</evidence>
<sequence length="359" mass="39571">MATTWASDPRTTRRRGGVGAEIGTRITDLPEALLCEVLRRLGTASDVCRTATVCWSFASAVRSNLTWALQLPPGCHRLCQSNPPSSSSSSSAASSSSFYPDPTSSLSSRACYMYLFSGFPDSKCSHVHYRLERSTGALQTSVSVMGMSVAWGNNSRYWKRIPLEGSVFKEGMELLSVCWFEITGTATCSLPPGRYTCAWRLSRSRGGDYGFPDHTEATVSVEGGAFIQGYISTGEHDIARYPEWSELRVGTIEIAAAEEDGEKEDNELLSVAIKFRLFNFEGGWRYGMIVDGLVIRPVIMMAKANQTEGRNEEEERKEDDSVAEPLSDEEEEEEGGEGGRRGGQMPSFKLPIRTLQLFN</sequence>
<proteinExistence type="predicted"/>
<dbReference type="InterPro" id="IPR001810">
    <property type="entry name" value="F-box_dom"/>
</dbReference>
<accession>A0A388M1P1</accession>
<keyword evidence="4" id="KW-1185">Reference proteome</keyword>
<dbReference type="SUPFAM" id="SSF81383">
    <property type="entry name" value="F-box domain"/>
    <property type="match status" value="1"/>
</dbReference>
<dbReference type="OrthoDB" id="9970274at2759"/>
<dbReference type="Gramene" id="GBG88399">
    <property type="protein sequence ID" value="GBG88399"/>
    <property type="gene ID" value="CBR_g47098"/>
</dbReference>
<feature type="region of interest" description="Disordered" evidence="1">
    <location>
        <begin position="305"/>
        <end position="359"/>
    </location>
</feature>
<dbReference type="InterPro" id="IPR036047">
    <property type="entry name" value="F-box-like_dom_sf"/>
</dbReference>
<evidence type="ECO:0000313" key="4">
    <source>
        <dbReference type="Proteomes" id="UP000265515"/>
    </source>
</evidence>
<dbReference type="OMA" id="FSIMETQ"/>
<dbReference type="EMBL" id="BFEA01000669">
    <property type="protein sequence ID" value="GBG88399.1"/>
    <property type="molecule type" value="Genomic_DNA"/>
</dbReference>